<reference evidence="2 3" key="2">
    <citation type="submission" date="2014-09" db="EMBL/GenBank/DDBJ databases">
        <authorList>
            <consortium name="NBRP consortium"/>
            <person name="Sawabe T."/>
            <person name="Meirelles P."/>
            <person name="Nakanishi M."/>
            <person name="Sayaka M."/>
            <person name="Hattori M."/>
            <person name="Ohkuma M."/>
        </authorList>
    </citation>
    <scope>NUCLEOTIDE SEQUENCE [LARGE SCALE GENOMIC DNA]</scope>
    <source>
        <strain evidence="3">JCM19235</strain>
    </source>
</reference>
<dbReference type="CDD" id="cd04301">
    <property type="entry name" value="NAT_SF"/>
    <property type="match status" value="1"/>
</dbReference>
<evidence type="ECO:0000313" key="2">
    <source>
        <dbReference type="EMBL" id="GAL19052.1"/>
    </source>
</evidence>
<organism evidence="2 3">
    <name type="scientific">Vibrio maritimus</name>
    <dbReference type="NCBI Taxonomy" id="990268"/>
    <lineage>
        <taxon>Bacteria</taxon>
        <taxon>Pseudomonadati</taxon>
        <taxon>Pseudomonadota</taxon>
        <taxon>Gammaproteobacteria</taxon>
        <taxon>Vibrionales</taxon>
        <taxon>Vibrionaceae</taxon>
        <taxon>Vibrio</taxon>
    </lineage>
</organism>
<gene>
    <name evidence="2" type="ORF">JCM19235_2475</name>
</gene>
<dbReference type="Proteomes" id="UP000029228">
    <property type="component" value="Unassembled WGS sequence"/>
</dbReference>
<feature type="domain" description="N-acetyltransferase" evidence="1">
    <location>
        <begin position="1"/>
        <end position="131"/>
    </location>
</feature>
<reference evidence="2 3" key="1">
    <citation type="submission" date="2014-09" db="EMBL/GenBank/DDBJ databases">
        <title>Vibrio maritimus JCM 19235. (C45) whole genome shotgun sequence.</title>
        <authorList>
            <person name="Sawabe T."/>
            <person name="Meirelles P."/>
            <person name="Nakanishi M."/>
            <person name="Sayaka M."/>
            <person name="Hattori M."/>
            <person name="Ohkuma M."/>
        </authorList>
    </citation>
    <scope>NUCLEOTIDE SEQUENCE [LARGE SCALE GENOMIC DNA]</scope>
    <source>
        <strain evidence="3">JCM19235</strain>
    </source>
</reference>
<dbReference type="AlphaFoldDB" id="A0A090SHZ4"/>
<sequence length="131" mass="14568">MTFSEIKAGDTQLQKELLLIALWTPDDEADHSPEVLELPHIKAYYENWGREGDIGFFAMSPDSTPMGVVQARYKSSQTKAYSDYPEVAIAIHPNYRGQGVASALMEQLIKSIPSGLRLGVHPKKYVCNQAV</sequence>
<dbReference type="EMBL" id="BBMR01000003">
    <property type="protein sequence ID" value="GAL19052.1"/>
    <property type="molecule type" value="Genomic_DNA"/>
</dbReference>
<evidence type="ECO:0000313" key="3">
    <source>
        <dbReference type="Proteomes" id="UP000029228"/>
    </source>
</evidence>
<dbReference type="STRING" id="990268.JCM19235_2475"/>
<evidence type="ECO:0000259" key="1">
    <source>
        <dbReference type="PROSITE" id="PS51186"/>
    </source>
</evidence>
<protein>
    <recommendedName>
        <fullName evidence="1">N-acetyltransferase domain-containing protein</fullName>
    </recommendedName>
</protein>
<comment type="caution">
    <text evidence="2">The sequence shown here is derived from an EMBL/GenBank/DDBJ whole genome shotgun (WGS) entry which is preliminary data.</text>
</comment>
<accession>A0A090SHZ4</accession>
<dbReference type="InterPro" id="IPR016181">
    <property type="entry name" value="Acyl_CoA_acyltransferase"/>
</dbReference>
<keyword evidence="3" id="KW-1185">Reference proteome</keyword>
<dbReference type="SUPFAM" id="SSF55729">
    <property type="entry name" value="Acyl-CoA N-acyltransferases (Nat)"/>
    <property type="match status" value="1"/>
</dbReference>
<proteinExistence type="predicted"/>
<dbReference type="PROSITE" id="PS51186">
    <property type="entry name" value="GNAT"/>
    <property type="match status" value="1"/>
</dbReference>
<dbReference type="InterPro" id="IPR000182">
    <property type="entry name" value="GNAT_dom"/>
</dbReference>
<dbReference type="GO" id="GO:0016747">
    <property type="term" value="F:acyltransferase activity, transferring groups other than amino-acyl groups"/>
    <property type="evidence" value="ECO:0007669"/>
    <property type="project" value="InterPro"/>
</dbReference>
<dbReference type="Pfam" id="PF00583">
    <property type="entry name" value="Acetyltransf_1"/>
    <property type="match status" value="1"/>
</dbReference>
<dbReference type="Gene3D" id="3.40.630.30">
    <property type="match status" value="1"/>
</dbReference>
<name>A0A090SHZ4_9VIBR</name>